<accession>A0A2P7RZR9</accession>
<name>A0A2P7RZR9_9HYPH</name>
<dbReference type="OrthoDB" id="8451615at2"/>
<dbReference type="EMBL" id="PXYK01000026">
    <property type="protein sequence ID" value="PSJ55728.1"/>
    <property type="molecule type" value="Genomic_DNA"/>
</dbReference>
<proteinExistence type="predicted"/>
<protein>
    <submittedName>
        <fullName evidence="1">Uncharacterized protein</fullName>
    </submittedName>
</protein>
<gene>
    <name evidence="1" type="ORF">C7I84_22995</name>
</gene>
<dbReference type="Proteomes" id="UP000241229">
    <property type="component" value="Unassembled WGS sequence"/>
</dbReference>
<dbReference type="AlphaFoldDB" id="A0A2P7RZR9"/>
<dbReference type="RefSeq" id="WP_106774554.1">
    <property type="nucleotide sequence ID" value="NZ_PXYK01000026.1"/>
</dbReference>
<keyword evidence="2" id="KW-1185">Reference proteome</keyword>
<sequence length="334" mass="36665">MGELYDRIAAFDRGIADRWKARTKEKADYKLRAWDIDAIIAPMMRGRKKITEKQANAIAEFVKGTKRDLKDVEPIRARLTYYVRLAEEFGGIELEPLVGEAALAPVFEALSGPTILKIAFKSPKTGVSYMPIDYLSVRKLVEAGKVTCAEARVGGLSMLTQAQGEYHSGHNILVVYAGLSQTDRAMTIVHEVTHLIQDFRDARGMVTHFEADAFIAGAMVEHVLLGRQEAGGAIYDAAFKAAKFVVDRKVGPGDKDWLAAYDAVVAAVNASDTYKAKARLRVDKGKGETESEPAALADAIGKRVKDAQDFANWAKDALDETLIAPLRRIKDVIP</sequence>
<organism evidence="1 2">
    <name type="scientific">Kumtagia ephedrae</name>
    <dbReference type="NCBI Taxonomy" id="2116701"/>
    <lineage>
        <taxon>Bacteria</taxon>
        <taxon>Pseudomonadati</taxon>
        <taxon>Pseudomonadota</taxon>
        <taxon>Alphaproteobacteria</taxon>
        <taxon>Hyphomicrobiales</taxon>
        <taxon>Phyllobacteriaceae</taxon>
        <taxon>Kumtagia</taxon>
    </lineage>
</organism>
<evidence type="ECO:0000313" key="1">
    <source>
        <dbReference type="EMBL" id="PSJ55728.1"/>
    </source>
</evidence>
<comment type="caution">
    <text evidence="1">The sequence shown here is derived from an EMBL/GenBank/DDBJ whole genome shotgun (WGS) entry which is preliminary data.</text>
</comment>
<reference evidence="1 2" key="1">
    <citation type="submission" date="2018-03" db="EMBL/GenBank/DDBJ databases">
        <title>The draft genome of Mesorhizobium sp. 6GN-30.</title>
        <authorList>
            <person name="Liu L."/>
            <person name="Li L."/>
            <person name="Wang T."/>
            <person name="Zhang X."/>
            <person name="Liang L."/>
        </authorList>
    </citation>
    <scope>NUCLEOTIDE SEQUENCE [LARGE SCALE GENOMIC DNA]</scope>
    <source>
        <strain evidence="1 2">6GN30</strain>
    </source>
</reference>
<evidence type="ECO:0000313" key="2">
    <source>
        <dbReference type="Proteomes" id="UP000241229"/>
    </source>
</evidence>